<gene>
    <name evidence="1" type="ORF">GYMLUDRAFT_830600</name>
</gene>
<accession>A0A0D0CLA5</accession>
<proteinExistence type="predicted"/>
<dbReference type="Proteomes" id="UP000053593">
    <property type="component" value="Unassembled WGS sequence"/>
</dbReference>
<keyword evidence="2" id="KW-1185">Reference proteome</keyword>
<evidence type="ECO:0000313" key="1">
    <source>
        <dbReference type="EMBL" id="KIK55928.1"/>
    </source>
</evidence>
<dbReference type="AlphaFoldDB" id="A0A0D0CLA5"/>
<evidence type="ECO:0000313" key="2">
    <source>
        <dbReference type="Proteomes" id="UP000053593"/>
    </source>
</evidence>
<reference evidence="1 2" key="1">
    <citation type="submission" date="2014-04" db="EMBL/GenBank/DDBJ databases">
        <title>Evolutionary Origins and Diversification of the Mycorrhizal Mutualists.</title>
        <authorList>
            <consortium name="DOE Joint Genome Institute"/>
            <consortium name="Mycorrhizal Genomics Consortium"/>
            <person name="Kohler A."/>
            <person name="Kuo A."/>
            <person name="Nagy L.G."/>
            <person name="Floudas D."/>
            <person name="Copeland A."/>
            <person name="Barry K.W."/>
            <person name="Cichocki N."/>
            <person name="Veneault-Fourrey C."/>
            <person name="LaButti K."/>
            <person name="Lindquist E.A."/>
            <person name="Lipzen A."/>
            <person name="Lundell T."/>
            <person name="Morin E."/>
            <person name="Murat C."/>
            <person name="Riley R."/>
            <person name="Ohm R."/>
            <person name="Sun H."/>
            <person name="Tunlid A."/>
            <person name="Henrissat B."/>
            <person name="Grigoriev I.V."/>
            <person name="Hibbett D.S."/>
            <person name="Martin F."/>
        </authorList>
    </citation>
    <scope>NUCLEOTIDE SEQUENCE [LARGE SCALE GENOMIC DNA]</scope>
    <source>
        <strain evidence="1 2">FD-317 M1</strain>
    </source>
</reference>
<protein>
    <submittedName>
        <fullName evidence="1">Uncharacterized protein</fullName>
    </submittedName>
</protein>
<sequence length="188" mass="21875">MVDLSTGEVVGQMHMSFEEDCILGFWDIFCRPENYWPQIWRVQDGWDRVSYDFFEGCFHGSFLYKIYTHTTAQINYSWIIQLPYILDQLKVAAQEFPSFGQYRLHLPHSCFASQAVIAFQFLTKTYRDVVWCRASSDYPSIHCQLSAPNTSSWHHISCFSLSSSSQEILESWTAYSPNSARLLPILVI</sequence>
<dbReference type="HOGENOM" id="CLU_1441207_0_0_1"/>
<name>A0A0D0CLA5_9AGAR</name>
<organism evidence="1 2">
    <name type="scientific">Collybiopsis luxurians FD-317 M1</name>
    <dbReference type="NCBI Taxonomy" id="944289"/>
    <lineage>
        <taxon>Eukaryota</taxon>
        <taxon>Fungi</taxon>
        <taxon>Dikarya</taxon>
        <taxon>Basidiomycota</taxon>
        <taxon>Agaricomycotina</taxon>
        <taxon>Agaricomycetes</taxon>
        <taxon>Agaricomycetidae</taxon>
        <taxon>Agaricales</taxon>
        <taxon>Marasmiineae</taxon>
        <taxon>Omphalotaceae</taxon>
        <taxon>Collybiopsis</taxon>
        <taxon>Collybiopsis luxurians</taxon>
    </lineage>
</organism>
<dbReference type="EMBL" id="KN834802">
    <property type="protein sequence ID" value="KIK55928.1"/>
    <property type="molecule type" value="Genomic_DNA"/>
</dbReference>